<dbReference type="GeneID" id="106814452"/>
<dbReference type="InterPro" id="IPR016193">
    <property type="entry name" value="Cytidine_deaminase-like"/>
</dbReference>
<dbReference type="Proteomes" id="UP000695022">
    <property type="component" value="Unplaced"/>
</dbReference>
<evidence type="ECO:0000313" key="2">
    <source>
        <dbReference type="RefSeq" id="XP_014674255.1"/>
    </source>
</evidence>
<reference evidence="2" key="1">
    <citation type="submission" date="2025-08" db="UniProtKB">
        <authorList>
            <consortium name="RefSeq"/>
        </authorList>
    </citation>
    <scope>IDENTIFICATION</scope>
</reference>
<protein>
    <submittedName>
        <fullName evidence="2">Bifunctional purine biosynthesis protein PURH-like</fullName>
    </submittedName>
</protein>
<dbReference type="PANTHER" id="PTHR11692:SF0">
    <property type="entry name" value="BIFUNCTIONAL PURINE BIOSYNTHESIS PROTEIN ATIC"/>
    <property type="match status" value="1"/>
</dbReference>
<proteinExistence type="predicted"/>
<dbReference type="InterPro" id="IPR002695">
    <property type="entry name" value="PurH-like"/>
</dbReference>
<dbReference type="Gene3D" id="3.40.140.20">
    <property type="match status" value="1"/>
</dbReference>
<dbReference type="RefSeq" id="XP_014674255.1">
    <property type="nucleotide sequence ID" value="XM_014818769.1"/>
</dbReference>
<organism evidence="1 2">
    <name type="scientific">Priapulus caudatus</name>
    <name type="common">Priapulid worm</name>
    <dbReference type="NCBI Taxonomy" id="37621"/>
    <lineage>
        <taxon>Eukaryota</taxon>
        <taxon>Metazoa</taxon>
        <taxon>Ecdysozoa</taxon>
        <taxon>Scalidophora</taxon>
        <taxon>Priapulida</taxon>
        <taxon>Priapulimorpha</taxon>
        <taxon>Priapulimorphida</taxon>
        <taxon>Priapulidae</taxon>
        <taxon>Priapulus</taxon>
    </lineage>
</organism>
<dbReference type="SUPFAM" id="SSF53927">
    <property type="entry name" value="Cytidine deaminase-like"/>
    <property type="match status" value="1"/>
</dbReference>
<name>A0ABM1EPY4_PRICU</name>
<dbReference type="PANTHER" id="PTHR11692">
    <property type="entry name" value="BIFUNCTIONAL PURINE BIOSYNTHESIS PROTEIN PURH"/>
    <property type="match status" value="1"/>
</dbReference>
<sequence>MVFKHGVKRAEMSNAIDVYVNCTVGQDMDRKVWEAQFENPPQLLSKDEREEWLATLSSVCLSSDAFFPFRDSIDRARQSGVEYVASPRGSAQDQVVIDACNDHKMALAHHSLRLFHH</sequence>
<keyword evidence="1" id="KW-1185">Reference proteome</keyword>
<dbReference type="InterPro" id="IPR024051">
    <property type="entry name" value="AICAR_Tfase_dup_dom_sf"/>
</dbReference>
<evidence type="ECO:0000313" key="1">
    <source>
        <dbReference type="Proteomes" id="UP000695022"/>
    </source>
</evidence>
<accession>A0ABM1EPY4</accession>
<gene>
    <name evidence="2" type="primary">LOC106814452</name>
</gene>